<dbReference type="InterPro" id="IPR003439">
    <property type="entry name" value="ABC_transporter-like_ATP-bd"/>
</dbReference>
<dbReference type="InterPro" id="IPR003593">
    <property type="entry name" value="AAA+_ATPase"/>
</dbReference>
<dbReference type="InterPro" id="IPR050763">
    <property type="entry name" value="ABC_transporter_ATP-binding"/>
</dbReference>
<dbReference type="Pfam" id="PF00005">
    <property type="entry name" value="ABC_tran"/>
    <property type="match status" value="1"/>
</dbReference>
<dbReference type="InterPro" id="IPR027417">
    <property type="entry name" value="P-loop_NTPase"/>
</dbReference>
<evidence type="ECO:0000259" key="6">
    <source>
        <dbReference type="PROSITE" id="PS50893"/>
    </source>
</evidence>
<dbReference type="EMBL" id="JACHJT010000001">
    <property type="protein sequence ID" value="MBB4930751.1"/>
    <property type="molecule type" value="Genomic_DNA"/>
</dbReference>
<comment type="subcellular location">
    <subcellularLocation>
        <location evidence="1">Cell membrane</location>
        <topology evidence="1">Peripheral membrane protein</topology>
    </subcellularLocation>
</comment>
<dbReference type="PANTHER" id="PTHR42711:SF18">
    <property type="entry name" value="ABC TRANSPORTER, ATP-BINDING PROTEIN"/>
    <property type="match status" value="1"/>
</dbReference>
<keyword evidence="3" id="KW-0547">Nucleotide-binding</keyword>
<keyword evidence="8" id="KW-1185">Reference proteome</keyword>
<feature type="domain" description="ABC transporter" evidence="6">
    <location>
        <begin position="8"/>
        <end position="234"/>
    </location>
</feature>
<evidence type="ECO:0000313" key="7">
    <source>
        <dbReference type="EMBL" id="MBB4930751.1"/>
    </source>
</evidence>
<keyword evidence="2" id="KW-0813">Transport</keyword>
<dbReference type="GO" id="GO:0005886">
    <property type="term" value="C:plasma membrane"/>
    <property type="evidence" value="ECO:0007669"/>
    <property type="project" value="UniProtKB-SubCell"/>
</dbReference>
<keyword evidence="5" id="KW-0046">Antibiotic resistance</keyword>
<evidence type="ECO:0000313" key="8">
    <source>
        <dbReference type="Proteomes" id="UP000523007"/>
    </source>
</evidence>
<dbReference type="GO" id="GO:0046677">
    <property type="term" value="P:response to antibiotic"/>
    <property type="evidence" value="ECO:0007669"/>
    <property type="project" value="UniProtKB-KW"/>
</dbReference>
<comment type="caution">
    <text evidence="7">The sequence shown here is derived from an EMBL/GenBank/DDBJ whole genome shotgun (WGS) entry which is preliminary data.</text>
</comment>
<dbReference type="Proteomes" id="UP000523007">
    <property type="component" value="Unassembled WGS sequence"/>
</dbReference>
<evidence type="ECO:0000256" key="2">
    <source>
        <dbReference type="ARBA" id="ARBA00022448"/>
    </source>
</evidence>
<evidence type="ECO:0000256" key="5">
    <source>
        <dbReference type="ARBA" id="ARBA00023251"/>
    </source>
</evidence>
<gene>
    <name evidence="7" type="ORF">F4561_001571</name>
</gene>
<reference evidence="7 8" key="1">
    <citation type="submission" date="2020-08" db="EMBL/GenBank/DDBJ databases">
        <title>Sequencing the genomes of 1000 actinobacteria strains.</title>
        <authorList>
            <person name="Klenk H.-P."/>
        </authorList>
    </citation>
    <scope>NUCLEOTIDE SEQUENCE [LARGE SCALE GENOMIC DNA]</scope>
    <source>
        <strain evidence="7 8">DSM 102030</strain>
    </source>
</reference>
<dbReference type="SMART" id="SM00382">
    <property type="entry name" value="AAA"/>
    <property type="match status" value="1"/>
</dbReference>
<evidence type="ECO:0000256" key="4">
    <source>
        <dbReference type="ARBA" id="ARBA00022840"/>
    </source>
</evidence>
<dbReference type="PANTHER" id="PTHR42711">
    <property type="entry name" value="ABC TRANSPORTER ATP-BINDING PROTEIN"/>
    <property type="match status" value="1"/>
</dbReference>
<dbReference type="Gene3D" id="3.40.50.300">
    <property type="entry name" value="P-loop containing nucleotide triphosphate hydrolases"/>
    <property type="match status" value="1"/>
</dbReference>
<dbReference type="SUPFAM" id="SSF52540">
    <property type="entry name" value="P-loop containing nucleoside triphosphate hydrolases"/>
    <property type="match status" value="1"/>
</dbReference>
<keyword evidence="7" id="KW-0378">Hydrolase</keyword>
<organism evidence="7 8">
    <name type="scientific">Lipingzhangella halophila</name>
    <dbReference type="NCBI Taxonomy" id="1783352"/>
    <lineage>
        <taxon>Bacteria</taxon>
        <taxon>Bacillati</taxon>
        <taxon>Actinomycetota</taxon>
        <taxon>Actinomycetes</taxon>
        <taxon>Streptosporangiales</taxon>
        <taxon>Nocardiopsidaceae</taxon>
        <taxon>Lipingzhangella</taxon>
    </lineage>
</organism>
<protein>
    <submittedName>
        <fullName evidence="7">Fluoroquinolone transport system ATP-binding protein</fullName>
        <ecNumber evidence="7">3.6.3.-</ecNumber>
    </submittedName>
</protein>
<name>A0A7W7W1K5_9ACTN</name>
<dbReference type="AlphaFoldDB" id="A0A7W7W1K5"/>
<dbReference type="EC" id="3.6.3.-" evidence="7"/>
<accession>A0A7W7W1K5</accession>
<evidence type="ECO:0000256" key="1">
    <source>
        <dbReference type="ARBA" id="ARBA00004202"/>
    </source>
</evidence>
<dbReference type="RefSeq" id="WP_184576138.1">
    <property type="nucleotide sequence ID" value="NZ_JACHJT010000001.1"/>
</dbReference>
<dbReference type="GO" id="GO:0016887">
    <property type="term" value="F:ATP hydrolysis activity"/>
    <property type="evidence" value="ECO:0007669"/>
    <property type="project" value="InterPro"/>
</dbReference>
<keyword evidence="4 7" id="KW-0067">ATP-binding</keyword>
<dbReference type="PROSITE" id="PS50893">
    <property type="entry name" value="ABC_TRANSPORTER_2"/>
    <property type="match status" value="1"/>
</dbReference>
<dbReference type="GO" id="GO:0005524">
    <property type="term" value="F:ATP binding"/>
    <property type="evidence" value="ECO:0007669"/>
    <property type="project" value="UniProtKB-KW"/>
</dbReference>
<evidence type="ECO:0000256" key="3">
    <source>
        <dbReference type="ARBA" id="ARBA00022741"/>
    </source>
</evidence>
<sequence>MSGPVIDVHGLRVRYRGSAAPAVDGMTFGVRTGEIFGFLGPSGAGKSTVQKVLTRLLRRYEGRVEVLGRPLTGWHSDYYERIGVGFELPAQFSKLTGRENLTAFARLYSGATESPGYLLDLVGLGDAADQRAGTYSKGMRLRLNLARALINRPELLFLDEPTSGQDPVHAESVRAIIRAQAAAGRTVVLTTHDMATADQLCDRVAFVSRGRLAAVDAPRELKRVHGRPGVVVEYRADGQLGRREFGVDSIATDPSFARLANDGVIETIHTREASLDQVFAAVTAETL</sequence>
<proteinExistence type="predicted"/>